<feature type="domain" description="HTH araC/xylS-type" evidence="14">
    <location>
        <begin position="86"/>
        <end position="184"/>
    </location>
</feature>
<dbReference type="GO" id="GO:0008270">
    <property type="term" value="F:zinc ion binding"/>
    <property type="evidence" value="ECO:0007669"/>
    <property type="project" value="InterPro"/>
</dbReference>
<evidence type="ECO:0000313" key="15">
    <source>
        <dbReference type="EMBL" id="QEA40764.1"/>
    </source>
</evidence>
<dbReference type="InterPro" id="IPR051912">
    <property type="entry name" value="Alkylbase_DNA_Glycosylase/TA"/>
</dbReference>
<dbReference type="PANTHER" id="PTHR43003">
    <property type="entry name" value="DNA-3-METHYLADENINE GLYCOSYLASE"/>
    <property type="match status" value="1"/>
</dbReference>
<evidence type="ECO:0000256" key="13">
    <source>
        <dbReference type="ARBA" id="ARBA00023204"/>
    </source>
</evidence>
<dbReference type="Proteomes" id="UP000321272">
    <property type="component" value="Chromosome"/>
</dbReference>
<keyword evidence="12" id="KW-0804">Transcription</keyword>
<dbReference type="KEGG" id="paur:FGL86_00585"/>
<dbReference type="GO" id="GO:0043565">
    <property type="term" value="F:sequence-specific DNA binding"/>
    <property type="evidence" value="ECO:0007669"/>
    <property type="project" value="InterPro"/>
</dbReference>
<dbReference type="FunFam" id="3.40.10.10:FF:000001">
    <property type="entry name" value="DNA-3-methyladenine glycosylase 2"/>
    <property type="match status" value="1"/>
</dbReference>
<evidence type="ECO:0000313" key="16">
    <source>
        <dbReference type="Proteomes" id="UP000321272"/>
    </source>
</evidence>
<dbReference type="SMART" id="SM00342">
    <property type="entry name" value="HTH_ARAC"/>
    <property type="match status" value="1"/>
</dbReference>
<evidence type="ECO:0000256" key="10">
    <source>
        <dbReference type="ARBA" id="ARBA00023125"/>
    </source>
</evidence>
<gene>
    <name evidence="15" type="ORF">FGL86_00585</name>
</gene>
<dbReference type="SMART" id="SM01009">
    <property type="entry name" value="AlkA_N"/>
    <property type="match status" value="1"/>
</dbReference>
<evidence type="ECO:0000256" key="9">
    <source>
        <dbReference type="ARBA" id="ARBA00023015"/>
    </source>
</evidence>
<dbReference type="InterPro" id="IPR010316">
    <property type="entry name" value="AlkA_N"/>
</dbReference>
<dbReference type="Pfam" id="PF12833">
    <property type="entry name" value="HTH_18"/>
    <property type="match status" value="1"/>
</dbReference>
<dbReference type="InterPro" id="IPR003265">
    <property type="entry name" value="HhH-GPD_domain"/>
</dbReference>
<dbReference type="InterPro" id="IPR037046">
    <property type="entry name" value="AlkA_N_sf"/>
</dbReference>
<evidence type="ECO:0000256" key="7">
    <source>
        <dbReference type="ARBA" id="ARBA00022763"/>
    </source>
</evidence>
<evidence type="ECO:0000256" key="8">
    <source>
        <dbReference type="ARBA" id="ARBA00022833"/>
    </source>
</evidence>
<evidence type="ECO:0000256" key="4">
    <source>
        <dbReference type="ARBA" id="ARBA00022603"/>
    </source>
</evidence>
<comment type="catalytic activity">
    <reaction evidence="1">
        <text>Hydrolysis of alkylated DNA, releasing 3-methyladenine, 3-methylguanine, 7-methylguanine and 7-methyladenine.</text>
        <dbReference type="EC" id="3.2.2.21"/>
    </reaction>
</comment>
<dbReference type="GO" id="GO:0032993">
    <property type="term" value="C:protein-DNA complex"/>
    <property type="evidence" value="ECO:0007669"/>
    <property type="project" value="TreeGrafter"/>
</dbReference>
<dbReference type="GO" id="GO:0008168">
    <property type="term" value="F:methyltransferase activity"/>
    <property type="evidence" value="ECO:0007669"/>
    <property type="project" value="UniProtKB-KW"/>
</dbReference>
<dbReference type="AlphaFoldDB" id="A0A5B8SXH0"/>
<evidence type="ECO:0000256" key="2">
    <source>
        <dbReference type="ARBA" id="ARBA00001947"/>
    </source>
</evidence>
<dbReference type="Gene3D" id="1.10.340.30">
    <property type="entry name" value="Hypothetical protein, domain 2"/>
    <property type="match status" value="1"/>
</dbReference>
<dbReference type="Gene3D" id="1.10.10.60">
    <property type="entry name" value="Homeodomain-like"/>
    <property type="match status" value="1"/>
</dbReference>
<keyword evidence="9" id="KW-0805">Transcription regulation</keyword>
<dbReference type="SUPFAM" id="SSF55945">
    <property type="entry name" value="TATA-box binding protein-like"/>
    <property type="match status" value="1"/>
</dbReference>
<evidence type="ECO:0000256" key="6">
    <source>
        <dbReference type="ARBA" id="ARBA00022723"/>
    </source>
</evidence>
<dbReference type="Pfam" id="PF06029">
    <property type="entry name" value="AlkA_N"/>
    <property type="match status" value="1"/>
</dbReference>
<dbReference type="GO" id="GO:0032131">
    <property type="term" value="F:alkylated DNA binding"/>
    <property type="evidence" value="ECO:0007669"/>
    <property type="project" value="TreeGrafter"/>
</dbReference>
<name>A0A5B8SXH0_9GAMM</name>
<dbReference type="PROSITE" id="PS01124">
    <property type="entry name" value="HTH_ARAC_FAMILY_2"/>
    <property type="match status" value="1"/>
</dbReference>
<dbReference type="EMBL" id="CP042382">
    <property type="protein sequence ID" value="QEA40764.1"/>
    <property type="molecule type" value="Genomic_DNA"/>
</dbReference>
<keyword evidence="8" id="KW-0862">Zinc</keyword>
<keyword evidence="7" id="KW-0227">DNA damage</keyword>
<dbReference type="SUPFAM" id="SSF57884">
    <property type="entry name" value="Ada DNA repair protein, N-terminal domain (N-Ada 10)"/>
    <property type="match status" value="1"/>
</dbReference>
<dbReference type="EC" id="3.2.2.21" evidence="3"/>
<dbReference type="InterPro" id="IPR009057">
    <property type="entry name" value="Homeodomain-like_sf"/>
</dbReference>
<keyword evidence="4" id="KW-0489">Methyltransferase</keyword>
<dbReference type="SUPFAM" id="SSF48150">
    <property type="entry name" value="DNA-glycosylase"/>
    <property type="match status" value="1"/>
</dbReference>
<keyword evidence="16" id="KW-1185">Reference proteome</keyword>
<sequence>MLTPERCHRARLARDARFDGRFFTAVTTTGIYCRPICPATPPLERNVVYFESAVTAAQAGYRPCLRCRPDSAPDSPAWRGTQTTLERALRLIDEGALQNGSVAQLCERLGIGERYLRRLFRERFGVSPKAYALYRQSLFAKQLLHQTRLPVTEIAHASGFNSLRRFNDAFQRHIGLSPRAVRRESGEGDSKLSLHLAYRPPYAWSAVRDFFIPRLIPGMEWVDENRYGRCIQWGSAKGHFTATHEPQRHGFRVELELSDLRALPPVVRRIRQLLDLDADTRTIEAHLAATVPQLTLVEGLRLPGVWNLFEAGVRAILGQHISEAVARNLTETLVTTLGEPLEDSTGQARYLFPTPERIDASDLAFLGMPSARRATLKRFADWYYQSESPDDSKAWIALKGIGPWTADYAALRGLSHPDIWLGGDLGVRKASKLLDDFDPAIAAPWRSYLTLQLWQHLWRSH</sequence>
<dbReference type="Pfam" id="PF02805">
    <property type="entry name" value="Ada_Zn_binding"/>
    <property type="match status" value="1"/>
</dbReference>
<dbReference type="GO" id="GO:0043916">
    <property type="term" value="F:DNA-7-methylguanine glycosylase activity"/>
    <property type="evidence" value="ECO:0007669"/>
    <property type="project" value="TreeGrafter"/>
</dbReference>
<dbReference type="PANTHER" id="PTHR43003:SF13">
    <property type="entry name" value="DNA-3-METHYLADENINE GLYCOSYLASE 2"/>
    <property type="match status" value="1"/>
</dbReference>
<dbReference type="GO" id="GO:0005737">
    <property type="term" value="C:cytoplasm"/>
    <property type="evidence" value="ECO:0007669"/>
    <property type="project" value="TreeGrafter"/>
</dbReference>
<protein>
    <recommendedName>
        <fullName evidence="3">DNA-3-methyladenine glycosylase II</fullName>
        <ecNumber evidence="3">3.2.2.21</ecNumber>
    </recommendedName>
</protein>
<keyword evidence="10" id="KW-0238">DNA-binding</keyword>
<dbReference type="InterPro" id="IPR004026">
    <property type="entry name" value="Ada_DNA_repair_Zn-bd"/>
</dbReference>
<dbReference type="GO" id="GO:0006307">
    <property type="term" value="P:DNA alkylation repair"/>
    <property type="evidence" value="ECO:0007669"/>
    <property type="project" value="TreeGrafter"/>
</dbReference>
<dbReference type="InterPro" id="IPR011257">
    <property type="entry name" value="DNA_glycosylase"/>
</dbReference>
<dbReference type="InterPro" id="IPR035451">
    <property type="entry name" value="Ada-like_dom_sf"/>
</dbReference>
<dbReference type="OrthoDB" id="9811249at2"/>
<dbReference type="SMART" id="SM00478">
    <property type="entry name" value="ENDO3c"/>
    <property type="match status" value="1"/>
</dbReference>
<keyword evidence="13" id="KW-0234">DNA repair</keyword>
<evidence type="ECO:0000259" key="14">
    <source>
        <dbReference type="PROSITE" id="PS01124"/>
    </source>
</evidence>
<dbReference type="InterPro" id="IPR018060">
    <property type="entry name" value="HTH_AraC"/>
</dbReference>
<accession>A0A5B8SXH0</accession>
<dbReference type="GO" id="GO:0032259">
    <property type="term" value="P:methylation"/>
    <property type="evidence" value="ECO:0007669"/>
    <property type="project" value="UniProtKB-KW"/>
</dbReference>
<dbReference type="GO" id="GO:0003700">
    <property type="term" value="F:DNA-binding transcription factor activity"/>
    <property type="evidence" value="ECO:0007669"/>
    <property type="project" value="InterPro"/>
</dbReference>
<dbReference type="GO" id="GO:0008725">
    <property type="term" value="F:DNA-3-methyladenine glycosylase activity"/>
    <property type="evidence" value="ECO:0007669"/>
    <property type="project" value="TreeGrafter"/>
</dbReference>
<proteinExistence type="predicted"/>
<evidence type="ECO:0000256" key="12">
    <source>
        <dbReference type="ARBA" id="ARBA00023163"/>
    </source>
</evidence>
<evidence type="ECO:0000256" key="5">
    <source>
        <dbReference type="ARBA" id="ARBA00022679"/>
    </source>
</evidence>
<keyword evidence="11" id="KW-0010">Activator</keyword>
<organism evidence="15 16">
    <name type="scientific">Pistricoccus aurantiacus</name>
    <dbReference type="NCBI Taxonomy" id="1883414"/>
    <lineage>
        <taxon>Bacteria</taxon>
        <taxon>Pseudomonadati</taxon>
        <taxon>Pseudomonadota</taxon>
        <taxon>Gammaproteobacteria</taxon>
        <taxon>Oceanospirillales</taxon>
        <taxon>Halomonadaceae</taxon>
        <taxon>Pistricoccus</taxon>
    </lineage>
</organism>
<comment type="cofactor">
    <cofactor evidence="2">
        <name>Zn(2+)</name>
        <dbReference type="ChEBI" id="CHEBI:29105"/>
    </cofactor>
</comment>
<keyword evidence="5" id="KW-0808">Transferase</keyword>
<dbReference type="Gene3D" id="3.40.10.10">
    <property type="entry name" value="DNA Methylphosphotriester Repair Domain"/>
    <property type="match status" value="1"/>
</dbReference>
<evidence type="ECO:0000256" key="1">
    <source>
        <dbReference type="ARBA" id="ARBA00000086"/>
    </source>
</evidence>
<dbReference type="Gene3D" id="3.30.310.20">
    <property type="entry name" value="DNA-3-methyladenine glycosylase AlkA, N-terminal domain"/>
    <property type="match status" value="1"/>
</dbReference>
<keyword evidence="6" id="KW-0479">Metal-binding</keyword>
<dbReference type="SUPFAM" id="SSF46689">
    <property type="entry name" value="Homeodomain-like"/>
    <property type="match status" value="2"/>
</dbReference>
<reference evidence="15 16" key="1">
    <citation type="submission" date="2019-06" db="EMBL/GenBank/DDBJ databases">
        <title>Genome analyses of bacteria isolated from kimchi.</title>
        <authorList>
            <person name="Lee S."/>
            <person name="Ahn S."/>
            <person name="Roh S."/>
        </authorList>
    </citation>
    <scope>NUCLEOTIDE SEQUENCE [LARGE SCALE GENOMIC DNA]</scope>
    <source>
        <strain evidence="15 16">CBA4606</strain>
    </source>
</reference>
<evidence type="ECO:0000256" key="11">
    <source>
        <dbReference type="ARBA" id="ARBA00023159"/>
    </source>
</evidence>
<dbReference type="GO" id="GO:0006285">
    <property type="term" value="P:base-excision repair, AP site formation"/>
    <property type="evidence" value="ECO:0007669"/>
    <property type="project" value="TreeGrafter"/>
</dbReference>
<evidence type="ECO:0000256" key="3">
    <source>
        <dbReference type="ARBA" id="ARBA00012000"/>
    </source>
</evidence>